<dbReference type="AlphaFoldDB" id="A0A069P4F3"/>
<reference evidence="3 4" key="2">
    <citation type="submission" date="2014-03" db="EMBL/GenBank/DDBJ databases">
        <title>Draft Genome Sequences of Four Burkholderia Strains.</title>
        <authorList>
            <person name="Liu X.Y."/>
            <person name="Li C.X."/>
            <person name="Xu J.H."/>
        </authorList>
    </citation>
    <scope>NUCLEOTIDE SEQUENCE [LARGE SCALE GENOMIC DNA]</scope>
    <source>
        <strain evidence="3 4">R27</strain>
    </source>
</reference>
<dbReference type="InterPro" id="IPR025178">
    <property type="entry name" value="Lnb_N"/>
</dbReference>
<dbReference type="Proteomes" id="UP000597138">
    <property type="component" value="Unassembled WGS sequence"/>
</dbReference>
<reference evidence="2" key="4">
    <citation type="submission" date="2024-05" db="EMBL/GenBank/DDBJ databases">
        <authorList>
            <person name="Sun Q."/>
            <person name="Zhou Y."/>
        </authorList>
    </citation>
    <scope>NUCLEOTIDE SEQUENCE</scope>
    <source>
        <strain evidence="2">CGMCC 1.11013</strain>
    </source>
</reference>
<protein>
    <recommendedName>
        <fullName evidence="1">Lnb N-terminal periplasmic domain-containing protein</fullName>
    </recommendedName>
</protein>
<accession>A0A069P4F3</accession>
<gene>
    <name evidence="3" type="ORF">BG57_11935</name>
    <name evidence="2" type="ORF">GCM10010985_36550</name>
</gene>
<dbReference type="EMBL" id="JFHE01000020">
    <property type="protein sequence ID" value="KDR32156.1"/>
    <property type="molecule type" value="Genomic_DNA"/>
</dbReference>
<feature type="domain" description="Lnb N-terminal periplasmic" evidence="1">
    <location>
        <begin position="48"/>
        <end position="200"/>
    </location>
</feature>
<comment type="caution">
    <text evidence="3">The sequence shown here is derived from an EMBL/GenBank/DDBJ whole genome shotgun (WGS) entry which is preliminary data.</text>
</comment>
<sequence>MGQRVKEEAQWVSEYARTASAVYHGDEVHIRNIRNFSYRTRDDSIPSYYDARYSLGSVRSVDLVVSRWTHESIAHVFVSFGFDDGRYLAISIETRRKQGQRYSTWKGLFRNYRLIYVVADERDLIGVRTDVRRERVTLYRADVPVETVRALFADYLRRVNELNGRPEHYHTLVNNCTTNILRHARTVAPHLRYSWKVLLSGHADEYSYALGLLDRSMTFDELKARCLIERHEHSVVDADFSAAIRRAR</sequence>
<evidence type="ECO:0000313" key="3">
    <source>
        <dbReference type="EMBL" id="KDR32156.1"/>
    </source>
</evidence>
<name>A0A069P4F3_9BURK</name>
<dbReference type="STRING" id="1071679.BG57_11935"/>
<dbReference type="EMBL" id="BMEG01000006">
    <property type="protein sequence ID" value="GGD78784.1"/>
    <property type="molecule type" value="Genomic_DNA"/>
</dbReference>
<dbReference type="Pfam" id="PF13387">
    <property type="entry name" value="Lnb_N"/>
    <property type="match status" value="1"/>
</dbReference>
<dbReference type="RefSeq" id="WP_035967263.1">
    <property type="nucleotide sequence ID" value="NZ_BMEG01000006.1"/>
</dbReference>
<evidence type="ECO:0000313" key="2">
    <source>
        <dbReference type="EMBL" id="GGD78784.1"/>
    </source>
</evidence>
<evidence type="ECO:0000313" key="4">
    <source>
        <dbReference type="Proteomes" id="UP000027439"/>
    </source>
</evidence>
<evidence type="ECO:0000259" key="1">
    <source>
        <dbReference type="Pfam" id="PF13387"/>
    </source>
</evidence>
<evidence type="ECO:0000313" key="5">
    <source>
        <dbReference type="Proteomes" id="UP000597138"/>
    </source>
</evidence>
<reference evidence="5" key="3">
    <citation type="journal article" date="2019" name="Int. J. Syst. Evol. Microbiol.">
        <title>The Global Catalogue of Microorganisms (GCM) 10K type strain sequencing project: providing services to taxonomists for standard genome sequencing and annotation.</title>
        <authorList>
            <consortium name="The Broad Institute Genomics Platform"/>
            <consortium name="The Broad Institute Genome Sequencing Center for Infectious Disease"/>
            <person name="Wu L."/>
            <person name="Ma J."/>
        </authorList>
    </citation>
    <scope>NUCLEOTIDE SEQUENCE [LARGE SCALE GENOMIC DNA]</scope>
    <source>
        <strain evidence="5">CGMCC 1.11013</strain>
    </source>
</reference>
<keyword evidence="5" id="KW-1185">Reference proteome</keyword>
<organism evidence="3 4">
    <name type="scientific">Caballeronia grimmiae</name>
    <dbReference type="NCBI Taxonomy" id="1071679"/>
    <lineage>
        <taxon>Bacteria</taxon>
        <taxon>Pseudomonadati</taxon>
        <taxon>Pseudomonadota</taxon>
        <taxon>Betaproteobacteria</taxon>
        <taxon>Burkholderiales</taxon>
        <taxon>Burkholderiaceae</taxon>
        <taxon>Caballeronia</taxon>
    </lineage>
</organism>
<dbReference type="Proteomes" id="UP000027439">
    <property type="component" value="Unassembled WGS sequence"/>
</dbReference>
<proteinExistence type="predicted"/>
<dbReference type="eggNOG" id="ENOG502Z7V0">
    <property type="taxonomic scope" value="Bacteria"/>
</dbReference>
<reference evidence="2" key="1">
    <citation type="journal article" date="2014" name="Int. J. Syst. Evol. Microbiol.">
        <title>Complete genome of a new Firmicutes species belonging to the dominant human colonic microbiota ('Ruminococcus bicirculans') reveals two chromosomes and a selective capacity to utilize plant glucans.</title>
        <authorList>
            <consortium name="NISC Comparative Sequencing Program"/>
            <person name="Wegmann U."/>
            <person name="Louis P."/>
            <person name="Goesmann A."/>
            <person name="Henrissat B."/>
            <person name="Duncan S.H."/>
            <person name="Flint H.J."/>
        </authorList>
    </citation>
    <scope>NUCLEOTIDE SEQUENCE</scope>
    <source>
        <strain evidence="2">CGMCC 1.11013</strain>
    </source>
</reference>